<comment type="caution">
    <text evidence="6">Lacks conserved residue(s) required for the propagation of feature annotation.</text>
</comment>
<dbReference type="PANTHER" id="PTHR11931">
    <property type="entry name" value="PHOSPHOGLYCERATE MUTASE"/>
    <property type="match status" value="1"/>
</dbReference>
<evidence type="ECO:0000313" key="12">
    <source>
        <dbReference type="Proteomes" id="UP000316304"/>
    </source>
</evidence>
<gene>
    <name evidence="6 11" type="primary">gpmA</name>
    <name evidence="11" type="ORF">Pla52o_36260</name>
</gene>
<dbReference type="Proteomes" id="UP000316304">
    <property type="component" value="Unassembled WGS sequence"/>
</dbReference>
<proteinExistence type="inferred from homology"/>
<dbReference type="InterPro" id="IPR001345">
    <property type="entry name" value="PG/BPGM_mutase_AS"/>
</dbReference>
<dbReference type="SUPFAM" id="SSF53254">
    <property type="entry name" value="Phosphoglycerate mutase-like"/>
    <property type="match status" value="1"/>
</dbReference>
<organism evidence="11 12">
    <name type="scientific">Novipirellula galeiformis</name>
    <dbReference type="NCBI Taxonomy" id="2528004"/>
    <lineage>
        <taxon>Bacteria</taxon>
        <taxon>Pseudomonadati</taxon>
        <taxon>Planctomycetota</taxon>
        <taxon>Planctomycetia</taxon>
        <taxon>Pirellulales</taxon>
        <taxon>Pirellulaceae</taxon>
        <taxon>Novipirellula</taxon>
    </lineage>
</organism>
<comment type="caution">
    <text evidence="11">The sequence shown here is derived from an EMBL/GenBank/DDBJ whole genome shotgun (WGS) entry which is preliminary data.</text>
</comment>
<dbReference type="InterPro" id="IPR005952">
    <property type="entry name" value="Phosphogly_mut1"/>
</dbReference>
<accession>A0A5C6CDD9</accession>
<comment type="function">
    <text evidence="6 10">Catalyzes the interconversion of 2-phosphoglycerate and 3-phosphoglycerate.</text>
</comment>
<comment type="pathway">
    <text evidence="6 10">Carbohydrate degradation; glycolysis; pyruvate from D-glyceraldehyde 3-phosphate: step 3/5.</text>
</comment>
<dbReference type="HAMAP" id="MF_01039">
    <property type="entry name" value="PGAM_GpmA"/>
    <property type="match status" value="1"/>
</dbReference>
<dbReference type="Pfam" id="PF00300">
    <property type="entry name" value="His_Phos_1"/>
    <property type="match status" value="1"/>
</dbReference>
<feature type="binding site" evidence="6 8">
    <location>
        <begin position="92"/>
        <end position="95"/>
    </location>
    <ligand>
        <name>substrate</name>
    </ligand>
</feature>
<evidence type="ECO:0000256" key="10">
    <source>
        <dbReference type="RuleBase" id="RU004512"/>
    </source>
</evidence>
<dbReference type="NCBIfam" id="TIGR01258">
    <property type="entry name" value="pgm_1"/>
    <property type="match status" value="1"/>
</dbReference>
<evidence type="ECO:0000256" key="6">
    <source>
        <dbReference type="HAMAP-Rule" id="MF_01039"/>
    </source>
</evidence>
<dbReference type="OrthoDB" id="9781415at2"/>
<feature type="site" description="Transition state stabilizer" evidence="6 9">
    <location>
        <position position="187"/>
    </location>
</feature>
<comment type="similarity">
    <text evidence="2 6">Belongs to the phosphoglycerate mutase family. BPG-dependent PGAM subfamily.</text>
</comment>
<dbReference type="Gene3D" id="3.40.50.1240">
    <property type="entry name" value="Phosphoglycerate mutase-like"/>
    <property type="match status" value="1"/>
</dbReference>
<evidence type="ECO:0000256" key="8">
    <source>
        <dbReference type="PIRSR" id="PIRSR613078-2"/>
    </source>
</evidence>
<feature type="binding site" evidence="6 8">
    <location>
        <position position="65"/>
    </location>
    <ligand>
        <name>substrate</name>
    </ligand>
</feature>
<evidence type="ECO:0000313" key="11">
    <source>
        <dbReference type="EMBL" id="TWU21441.1"/>
    </source>
</evidence>
<evidence type="ECO:0000256" key="3">
    <source>
        <dbReference type="ARBA" id="ARBA00022432"/>
    </source>
</evidence>
<reference evidence="11 12" key="1">
    <citation type="submission" date="2019-02" db="EMBL/GenBank/DDBJ databases">
        <title>Deep-cultivation of Planctomycetes and their phenomic and genomic characterization uncovers novel biology.</title>
        <authorList>
            <person name="Wiegand S."/>
            <person name="Jogler M."/>
            <person name="Boedeker C."/>
            <person name="Pinto D."/>
            <person name="Vollmers J."/>
            <person name="Rivas-Marin E."/>
            <person name="Kohn T."/>
            <person name="Peeters S.H."/>
            <person name="Heuer A."/>
            <person name="Rast P."/>
            <person name="Oberbeckmann S."/>
            <person name="Bunk B."/>
            <person name="Jeske O."/>
            <person name="Meyerdierks A."/>
            <person name="Storesund J.E."/>
            <person name="Kallscheuer N."/>
            <person name="Luecker S."/>
            <person name="Lage O.M."/>
            <person name="Pohl T."/>
            <person name="Merkel B.J."/>
            <person name="Hornburger P."/>
            <person name="Mueller R.-W."/>
            <person name="Bruemmer F."/>
            <person name="Labrenz M."/>
            <person name="Spormann A.M."/>
            <person name="Op Den Camp H."/>
            <person name="Overmann J."/>
            <person name="Amann R."/>
            <person name="Jetten M.S.M."/>
            <person name="Mascher T."/>
            <person name="Medema M.H."/>
            <person name="Devos D.P."/>
            <person name="Kaster A.-K."/>
            <person name="Ovreas L."/>
            <person name="Rohde M."/>
            <person name="Galperin M.Y."/>
            <person name="Jogler C."/>
        </authorList>
    </citation>
    <scope>NUCLEOTIDE SEQUENCE [LARGE SCALE GENOMIC DNA]</scope>
    <source>
        <strain evidence="11 12">Pla52o</strain>
    </source>
</reference>
<evidence type="ECO:0000256" key="7">
    <source>
        <dbReference type="PIRSR" id="PIRSR613078-1"/>
    </source>
</evidence>
<feature type="active site" description="Proton donor/acceptor" evidence="6 7">
    <location>
        <position position="92"/>
    </location>
</feature>
<keyword evidence="12" id="KW-1185">Reference proteome</keyword>
<keyword evidence="4 6" id="KW-0324">Glycolysis</keyword>
<evidence type="ECO:0000256" key="2">
    <source>
        <dbReference type="ARBA" id="ARBA00006717"/>
    </source>
</evidence>
<name>A0A5C6CDD9_9BACT</name>
<dbReference type="InterPro" id="IPR029033">
    <property type="entry name" value="His_PPase_superfam"/>
</dbReference>
<keyword evidence="5 6" id="KW-0413">Isomerase</keyword>
<dbReference type="PROSITE" id="PS00175">
    <property type="entry name" value="PG_MUTASE"/>
    <property type="match status" value="1"/>
</dbReference>
<dbReference type="EMBL" id="SJPT01000006">
    <property type="protein sequence ID" value="TWU21441.1"/>
    <property type="molecule type" value="Genomic_DNA"/>
</dbReference>
<feature type="binding site" evidence="6 8">
    <location>
        <begin position="188"/>
        <end position="189"/>
    </location>
    <ligand>
        <name>substrate</name>
    </ligand>
</feature>
<dbReference type="UniPathway" id="UPA00109">
    <property type="reaction ID" value="UER00186"/>
</dbReference>
<evidence type="ECO:0000256" key="5">
    <source>
        <dbReference type="ARBA" id="ARBA00023235"/>
    </source>
</evidence>
<dbReference type="GO" id="GO:0006094">
    <property type="term" value="P:gluconeogenesis"/>
    <property type="evidence" value="ECO:0007669"/>
    <property type="project" value="UniProtKB-UniRule"/>
</dbReference>
<feature type="binding site" evidence="6 8">
    <location>
        <begin position="26"/>
        <end position="27"/>
    </location>
    <ligand>
        <name>substrate</name>
    </ligand>
</feature>
<evidence type="ECO:0000256" key="4">
    <source>
        <dbReference type="ARBA" id="ARBA00023152"/>
    </source>
</evidence>
<dbReference type="CDD" id="cd07067">
    <property type="entry name" value="HP_PGM_like"/>
    <property type="match status" value="1"/>
</dbReference>
<feature type="binding site" evidence="6 8">
    <location>
        <position position="103"/>
    </location>
    <ligand>
        <name>substrate</name>
    </ligand>
</feature>
<protein>
    <recommendedName>
        <fullName evidence="6 10">2,3-bisphosphoglycerate-dependent phosphoglycerate mutase</fullName>
        <shortName evidence="6">BPG-dependent PGAM</shortName>
        <shortName evidence="6">PGAM</shortName>
        <shortName evidence="6">Phosphoglyceromutase</shortName>
        <shortName evidence="6">dPGM</shortName>
        <ecNumber evidence="6 10">5.4.2.11</ecNumber>
    </recommendedName>
</protein>
<keyword evidence="3 6" id="KW-0312">Gluconeogenesis</keyword>
<dbReference type="RefSeq" id="WP_146595784.1">
    <property type="nucleotide sequence ID" value="NZ_SJPT01000006.1"/>
</dbReference>
<evidence type="ECO:0000256" key="9">
    <source>
        <dbReference type="PIRSR" id="PIRSR613078-3"/>
    </source>
</evidence>
<dbReference type="EC" id="5.4.2.11" evidence="6 10"/>
<dbReference type="GO" id="GO:0006096">
    <property type="term" value="P:glycolytic process"/>
    <property type="evidence" value="ECO:0007669"/>
    <property type="project" value="UniProtKB-UniRule"/>
</dbReference>
<feature type="active site" description="Tele-phosphohistidine intermediate" evidence="6 7">
    <location>
        <position position="14"/>
    </location>
</feature>
<dbReference type="GO" id="GO:0004619">
    <property type="term" value="F:phosphoglycerate mutase activity"/>
    <property type="evidence" value="ECO:0007669"/>
    <property type="project" value="UniProtKB-UniRule"/>
</dbReference>
<dbReference type="NCBIfam" id="NF010713">
    <property type="entry name" value="PRK14115.1"/>
    <property type="match status" value="1"/>
</dbReference>
<dbReference type="SMART" id="SM00855">
    <property type="entry name" value="PGAM"/>
    <property type="match status" value="1"/>
</dbReference>
<sequence>MTEPPNKTLVLLRHGQITWNAENRFTGWTDVGLSELGHVEAVEAGRRLLHDGLQFDIAFTSVLKRAIKTVWLALEEMDQMWIPVHRSWRLNERHYGSLQGQFKHEVAKKVGEEQVQRWRRSFDVRPPALSEGDKRFPGNDRRYASLDPAQLPCGESLKDTIERALPYWHETIVPAFASADSILIVAHGNTLRALIKYLKGLTDEKVVGLEVPTGEPVVYRFDHELRLQQLPTFAHSMSRCAHGCSPRSRFRDFFSLASHLRSHCSSISFQQRLTKKR</sequence>
<feature type="binding site" evidence="8">
    <location>
        <begin position="13"/>
        <end position="20"/>
    </location>
    <ligand>
        <name>substrate</name>
    </ligand>
</feature>
<dbReference type="AlphaFoldDB" id="A0A5C6CDD9"/>
<dbReference type="FunFam" id="3.40.50.1240:FF:000003">
    <property type="entry name" value="2,3-bisphosphoglycerate-dependent phosphoglycerate mutase"/>
    <property type="match status" value="1"/>
</dbReference>
<comment type="catalytic activity">
    <reaction evidence="1 6 10">
        <text>(2R)-2-phosphoglycerate = (2R)-3-phosphoglycerate</text>
        <dbReference type="Rhea" id="RHEA:15901"/>
        <dbReference type="ChEBI" id="CHEBI:58272"/>
        <dbReference type="ChEBI" id="CHEBI:58289"/>
        <dbReference type="EC" id="5.4.2.11"/>
    </reaction>
</comment>
<evidence type="ECO:0000256" key="1">
    <source>
        <dbReference type="ARBA" id="ARBA00000380"/>
    </source>
</evidence>
<dbReference type="InterPro" id="IPR013078">
    <property type="entry name" value="His_Pase_superF_clade-1"/>
</dbReference>
<feature type="binding site" evidence="6 8">
    <location>
        <begin position="119"/>
        <end position="120"/>
    </location>
    <ligand>
        <name>substrate</name>
    </ligand>
</feature>